<evidence type="ECO:0000256" key="2">
    <source>
        <dbReference type="ARBA" id="ARBA00022670"/>
    </source>
</evidence>
<dbReference type="PROSITE" id="PS00134">
    <property type="entry name" value="TRYPSIN_HIS"/>
    <property type="match status" value="1"/>
</dbReference>
<keyword evidence="2 10" id="KW-0645">Protease</keyword>
<dbReference type="Pfam" id="PF00089">
    <property type="entry name" value="Trypsin"/>
    <property type="match status" value="1"/>
</dbReference>
<comment type="catalytic activity">
    <reaction evidence="9">
        <text>Selective cleavage of 103-Arg-|-Ser-104 and 124-Ile-|-Ile-125 bonds in Limulus clotting factor B to form activated factor B. Cleavage of -Pro-Arg-|-Xaa- bonds in synthetic substrates.</text>
        <dbReference type="EC" id="3.4.21.84"/>
    </reaction>
</comment>
<dbReference type="Gene3D" id="2.40.10.10">
    <property type="entry name" value="Trypsin-like serine proteases"/>
    <property type="match status" value="2"/>
</dbReference>
<evidence type="ECO:0000256" key="4">
    <source>
        <dbReference type="ARBA" id="ARBA00022801"/>
    </source>
</evidence>
<dbReference type="PANTHER" id="PTHR24258">
    <property type="entry name" value="SERINE PROTEASE-RELATED"/>
    <property type="match status" value="1"/>
</dbReference>
<reference evidence="14" key="1">
    <citation type="journal article" date="2014" name="PLoS Negl. Trop. Dis.">
        <title>Identification and characterization of seminal fluid proteins in the Asian tiger mosquito, Aedes albopictus.</title>
        <authorList>
            <person name="Boes K.E."/>
            <person name="Ribeiro J.M."/>
            <person name="Wong A."/>
            <person name="Harrington L.C."/>
            <person name="Wolfner M.F."/>
            <person name="Sirot L.K."/>
        </authorList>
    </citation>
    <scope>NUCLEOTIDE SEQUENCE</scope>
    <source>
        <tissue evidence="14">Reproductive organs</tissue>
    </source>
</reference>
<feature type="domain" description="Peptidase S1" evidence="12">
    <location>
        <begin position="132"/>
        <end position="389"/>
    </location>
</feature>
<dbReference type="InterPro" id="IPR009003">
    <property type="entry name" value="Peptidase_S1_PA"/>
</dbReference>
<dbReference type="VEuPathDB" id="VectorBase:AALC636_028226"/>
<dbReference type="Pfam" id="PF12032">
    <property type="entry name" value="CLIP"/>
    <property type="match status" value="1"/>
</dbReference>
<dbReference type="InterPro" id="IPR033116">
    <property type="entry name" value="TRYPSIN_SER"/>
</dbReference>
<dbReference type="PANTHER" id="PTHR24258:SF144">
    <property type="entry name" value="GH14088P"/>
    <property type="match status" value="1"/>
</dbReference>
<dbReference type="VEuPathDB" id="VectorBase:AALFPA_053160"/>
<organism evidence="14">
    <name type="scientific">Aedes albopictus</name>
    <name type="common">Asian tiger mosquito</name>
    <name type="synonym">Stegomyia albopicta</name>
    <dbReference type="NCBI Taxonomy" id="7160"/>
    <lineage>
        <taxon>Eukaryota</taxon>
        <taxon>Metazoa</taxon>
        <taxon>Ecdysozoa</taxon>
        <taxon>Arthropoda</taxon>
        <taxon>Hexapoda</taxon>
        <taxon>Insecta</taxon>
        <taxon>Pterygota</taxon>
        <taxon>Neoptera</taxon>
        <taxon>Endopterygota</taxon>
        <taxon>Diptera</taxon>
        <taxon>Nematocera</taxon>
        <taxon>Culicoidea</taxon>
        <taxon>Culicidae</taxon>
        <taxon>Culicinae</taxon>
        <taxon>Aedini</taxon>
        <taxon>Aedes</taxon>
        <taxon>Stegomyia</taxon>
    </lineage>
</organism>
<evidence type="ECO:0000256" key="8">
    <source>
        <dbReference type="ARBA" id="ARBA00024195"/>
    </source>
</evidence>
<evidence type="ECO:0000256" key="10">
    <source>
        <dbReference type="RuleBase" id="RU363034"/>
    </source>
</evidence>
<dbReference type="AlphaFoldDB" id="A0A023ER99"/>
<dbReference type="InterPro" id="IPR038565">
    <property type="entry name" value="CLIP_sf"/>
</dbReference>
<keyword evidence="5" id="KW-0353">Hemolymph clotting</keyword>
<comment type="similarity">
    <text evidence="8 11">Belongs to the peptidase S1 family. CLIP subfamily.</text>
</comment>
<evidence type="ECO:0000256" key="11">
    <source>
        <dbReference type="RuleBase" id="RU366078"/>
    </source>
</evidence>
<dbReference type="EC" id="3.4.21.-" evidence="10"/>
<dbReference type="GO" id="GO:0042381">
    <property type="term" value="P:hemolymph coagulation"/>
    <property type="evidence" value="ECO:0007669"/>
    <property type="project" value="UniProtKB-KW"/>
</dbReference>
<dbReference type="GO" id="GO:0004252">
    <property type="term" value="F:serine-type endopeptidase activity"/>
    <property type="evidence" value="ECO:0007669"/>
    <property type="project" value="UniProtKB-UniRule"/>
</dbReference>
<dbReference type="Gene3D" id="3.30.1640.30">
    <property type="match status" value="1"/>
</dbReference>
<dbReference type="PROSITE" id="PS00135">
    <property type="entry name" value="TRYPSIN_SER"/>
    <property type="match status" value="1"/>
</dbReference>
<feature type="signal peptide" evidence="11">
    <location>
        <begin position="1"/>
        <end position="18"/>
    </location>
</feature>
<dbReference type="InterPro" id="IPR001314">
    <property type="entry name" value="Peptidase_S1A"/>
</dbReference>
<evidence type="ECO:0000256" key="5">
    <source>
        <dbReference type="ARBA" id="ARBA00022820"/>
    </source>
</evidence>
<comment type="domain">
    <text evidence="11">The clip domain consists of 35-55 residues which are 'knitted' together usually by 3 conserved disulfide bonds forming a clip-like compact structure.</text>
</comment>
<keyword evidence="6 10" id="KW-0720">Serine protease</keyword>
<dbReference type="CDD" id="cd00190">
    <property type="entry name" value="Tryp_SPc"/>
    <property type="match status" value="1"/>
</dbReference>
<dbReference type="VEuPathDB" id="VectorBase:AALF016961"/>
<name>A0A023ER99_AEDAL</name>
<evidence type="ECO:0000256" key="3">
    <source>
        <dbReference type="ARBA" id="ARBA00022729"/>
    </source>
</evidence>
<comment type="subcellular location">
    <subcellularLocation>
        <location evidence="11">Secreted</location>
    </subcellularLocation>
</comment>
<protein>
    <recommendedName>
        <fullName evidence="11">CLIP domain-containing serine protease</fullName>
        <ecNumber evidence="10">3.4.21.-</ecNumber>
    </recommendedName>
</protein>
<dbReference type="GO" id="GO:0006508">
    <property type="term" value="P:proteolysis"/>
    <property type="evidence" value="ECO:0007669"/>
    <property type="project" value="UniProtKB-KW"/>
</dbReference>
<evidence type="ECO:0000259" key="12">
    <source>
        <dbReference type="PROSITE" id="PS50240"/>
    </source>
</evidence>
<dbReference type="InterPro" id="IPR018114">
    <property type="entry name" value="TRYPSIN_HIS"/>
</dbReference>
<keyword evidence="1" id="KW-0768">Sushi</keyword>
<keyword evidence="3 11" id="KW-0732">Signal</keyword>
<dbReference type="PRINTS" id="PR00722">
    <property type="entry name" value="CHYMOTRYPSIN"/>
</dbReference>
<sequence length="390" mass="42888">MLLWTVLALIGLWGDAAAQTEYRGACSTPVKEPGTCVLVAECDFIRRVLAKPILEKNDIRYIEASRCGSYERKALVCCARPTLPTSSPATSSPVVSSSDNVDNRFSSGLTLNDRLKLLPQAPHCGVQYDDRIVGGERAGITAYPWIARIEHFDQRSNKHAFHCGGSLISERYVLTAAHCLSGVPKTWTITSVRLGEWDTTSNPDCEDGECYDVVQDIAVERLIIHENFINTRTEVHNDIALLRLASLAQYTETVTPICLPLDGSFTNRPSEGSRLFVAGWGQTEFDSGSRFKMHVSVPTVTMQHCQSKYPAANIDDRQICAGGEAGKDSCRGDSGGPLMEVVPPTRQQPQPAFYMMGVVSFGRQCGLESVPGVYTKVNRFGDWILNHIEP</sequence>
<evidence type="ECO:0000256" key="9">
    <source>
        <dbReference type="ARBA" id="ARBA00052079"/>
    </source>
</evidence>
<evidence type="ECO:0000313" key="14">
    <source>
        <dbReference type="EMBL" id="JAC11695.1"/>
    </source>
</evidence>
<dbReference type="SUPFAM" id="SSF50494">
    <property type="entry name" value="Trypsin-like serine proteases"/>
    <property type="match status" value="1"/>
</dbReference>
<keyword evidence="4 10" id="KW-0378">Hydrolase</keyword>
<dbReference type="InterPro" id="IPR043504">
    <property type="entry name" value="Peptidase_S1_PA_chymotrypsin"/>
</dbReference>
<dbReference type="SMART" id="SM00020">
    <property type="entry name" value="Tryp_SPc"/>
    <property type="match status" value="1"/>
</dbReference>
<evidence type="ECO:0000259" key="13">
    <source>
        <dbReference type="PROSITE" id="PS51888"/>
    </source>
</evidence>
<proteinExistence type="evidence at transcript level"/>
<dbReference type="FunFam" id="2.40.10.10:FF:000120">
    <property type="entry name" value="Putative serine protease"/>
    <property type="match status" value="1"/>
</dbReference>
<dbReference type="PROSITE" id="PS50240">
    <property type="entry name" value="TRYPSIN_DOM"/>
    <property type="match status" value="1"/>
</dbReference>
<feature type="domain" description="Clip" evidence="13">
    <location>
        <begin position="25"/>
        <end position="78"/>
    </location>
</feature>
<keyword evidence="11" id="KW-0964">Secreted</keyword>
<evidence type="ECO:0000256" key="7">
    <source>
        <dbReference type="ARBA" id="ARBA00023157"/>
    </source>
</evidence>
<feature type="chain" id="PRO_5023973527" description="CLIP domain-containing serine protease" evidence="11">
    <location>
        <begin position="19"/>
        <end position="390"/>
    </location>
</feature>
<dbReference type="GO" id="GO:0005576">
    <property type="term" value="C:extracellular region"/>
    <property type="evidence" value="ECO:0007669"/>
    <property type="project" value="UniProtKB-SubCell"/>
</dbReference>
<dbReference type="InterPro" id="IPR022700">
    <property type="entry name" value="CLIP"/>
</dbReference>
<accession>A0A023ER99</accession>
<dbReference type="EMBL" id="GAPW01001903">
    <property type="protein sequence ID" value="JAC11695.1"/>
    <property type="molecule type" value="mRNA"/>
</dbReference>
<dbReference type="PROSITE" id="PS51888">
    <property type="entry name" value="CLIP"/>
    <property type="match status" value="1"/>
</dbReference>
<dbReference type="InterPro" id="IPR001254">
    <property type="entry name" value="Trypsin_dom"/>
</dbReference>
<keyword evidence="7" id="KW-1015">Disulfide bond</keyword>
<evidence type="ECO:0000256" key="6">
    <source>
        <dbReference type="ARBA" id="ARBA00022825"/>
    </source>
</evidence>
<dbReference type="SMART" id="SM00680">
    <property type="entry name" value="CLIP"/>
    <property type="match status" value="1"/>
</dbReference>
<evidence type="ECO:0000256" key="1">
    <source>
        <dbReference type="ARBA" id="ARBA00022659"/>
    </source>
</evidence>